<dbReference type="SUPFAM" id="SSF47954">
    <property type="entry name" value="Cyclin-like"/>
    <property type="match status" value="2"/>
</dbReference>
<feature type="region of interest" description="Disordered" evidence="5">
    <location>
        <begin position="1"/>
        <end position="51"/>
    </location>
</feature>
<evidence type="ECO:0000259" key="6">
    <source>
        <dbReference type="SMART" id="SM00385"/>
    </source>
</evidence>
<keyword evidence="2 4" id="KW-0195">Cyclin</keyword>
<evidence type="ECO:0000256" key="4">
    <source>
        <dbReference type="RuleBase" id="RU000383"/>
    </source>
</evidence>
<evidence type="ECO:0000256" key="3">
    <source>
        <dbReference type="ARBA" id="ARBA00023306"/>
    </source>
</evidence>
<dbReference type="InterPro" id="IPR006671">
    <property type="entry name" value="Cyclin_N"/>
</dbReference>
<feature type="domain" description="Cyclin-like" evidence="6">
    <location>
        <begin position="404"/>
        <end position="484"/>
    </location>
</feature>
<comment type="caution">
    <text evidence="8">The sequence shown here is derived from an EMBL/GenBank/DDBJ whole genome shotgun (WGS) entry which is preliminary data.</text>
</comment>
<sequence>MASNHARMPLRTTRPINHRGKADENAASRHVRQPSGIAKAGGSGIAQKETVGGVKSNVSRTALGEVTTLAVNRNKDISNRVFTGKDKEEVGLKRGRSNSSANAVQQRVPLGPGRASVAPPITNVAPVRAPPPRATLPPTSVTFNPPKRLPRIDSVASIKQEVQDDIDMDVEDEPVIPTSEGTDALSDIPVEHYIASEADNMIVVDPSEAEEDSDDEATEIKVENRKAPKVWPDLATVQKIKCQREVQAIREVFDDDDEDFDPSMVSEYSEEIFEYMSQLEESMMPKSDYMDNQTELTWHMRQMLVDWLLQVHLKYHMLPETLWIAINIIDRFLSQRTVSIVKLQLVGITAIFIAAKYEEIMAPSVDEFVYMTEEGFTKEEILKGERIVLQALDFQISHYCSPYNWMRRISKADDYDLQTRTLSKFLIEVTLLDYRFLRSKASLTAAVGMYTARRMLEGDWNEAFIYYSGFTEQELVTGHEYIIEKLTERSFSKSYLYKKYSNKKFLKASIFAVKWARSQAGIIEDVADSDAA</sequence>
<organism evidence="8 9">
    <name type="scientific">Marasmiellus scandens</name>
    <dbReference type="NCBI Taxonomy" id="2682957"/>
    <lineage>
        <taxon>Eukaryota</taxon>
        <taxon>Fungi</taxon>
        <taxon>Dikarya</taxon>
        <taxon>Basidiomycota</taxon>
        <taxon>Agaricomycotina</taxon>
        <taxon>Agaricomycetes</taxon>
        <taxon>Agaricomycetidae</taxon>
        <taxon>Agaricales</taxon>
        <taxon>Marasmiineae</taxon>
        <taxon>Omphalotaceae</taxon>
        <taxon>Marasmiellus</taxon>
    </lineage>
</organism>
<feature type="region of interest" description="Disordered" evidence="5">
    <location>
        <begin position="92"/>
        <end position="148"/>
    </location>
</feature>
<keyword evidence="1" id="KW-0132">Cell division</keyword>
<dbReference type="EMBL" id="JBANRG010000024">
    <property type="protein sequence ID" value="KAK7454639.1"/>
    <property type="molecule type" value="Genomic_DNA"/>
</dbReference>
<dbReference type="Proteomes" id="UP001498398">
    <property type="component" value="Unassembled WGS sequence"/>
</dbReference>
<keyword evidence="9" id="KW-1185">Reference proteome</keyword>
<name>A0ABR1JBZ6_9AGAR</name>
<keyword evidence="3" id="KW-0131">Cell cycle</keyword>
<reference evidence="8 9" key="1">
    <citation type="submission" date="2024-01" db="EMBL/GenBank/DDBJ databases">
        <title>A draft genome for the cacao thread blight pathogen Marasmiellus scandens.</title>
        <authorList>
            <person name="Baruah I.K."/>
            <person name="Leung J."/>
            <person name="Bukari Y."/>
            <person name="Amoako-Attah I."/>
            <person name="Meinhardt L.W."/>
            <person name="Bailey B.A."/>
            <person name="Cohen S.P."/>
        </authorList>
    </citation>
    <scope>NUCLEOTIDE SEQUENCE [LARGE SCALE GENOMIC DNA]</scope>
    <source>
        <strain evidence="8 9">GH-19</strain>
    </source>
</reference>
<dbReference type="PANTHER" id="PTHR10177">
    <property type="entry name" value="CYCLINS"/>
    <property type="match status" value="1"/>
</dbReference>
<evidence type="ECO:0000313" key="8">
    <source>
        <dbReference type="EMBL" id="KAK7454639.1"/>
    </source>
</evidence>
<proteinExistence type="inferred from homology"/>
<protein>
    <submittedName>
        <fullName evidence="8">B-type cyclin</fullName>
    </submittedName>
</protein>
<dbReference type="Pfam" id="PF02984">
    <property type="entry name" value="Cyclin_C"/>
    <property type="match status" value="1"/>
</dbReference>
<dbReference type="SMART" id="SM00385">
    <property type="entry name" value="CYCLIN"/>
    <property type="match status" value="2"/>
</dbReference>
<evidence type="ECO:0000256" key="5">
    <source>
        <dbReference type="SAM" id="MobiDB-lite"/>
    </source>
</evidence>
<dbReference type="CDD" id="cd20512">
    <property type="entry name" value="CYCLIN_CLBs_yeast_rpt2"/>
    <property type="match status" value="1"/>
</dbReference>
<dbReference type="InterPro" id="IPR013763">
    <property type="entry name" value="Cyclin-like_dom"/>
</dbReference>
<accession>A0ABR1JBZ6</accession>
<dbReference type="InterPro" id="IPR036915">
    <property type="entry name" value="Cyclin-like_sf"/>
</dbReference>
<comment type="similarity">
    <text evidence="4">Belongs to the cyclin family.</text>
</comment>
<evidence type="ECO:0000313" key="9">
    <source>
        <dbReference type="Proteomes" id="UP001498398"/>
    </source>
</evidence>
<feature type="domain" description="Cyclin C-terminal" evidence="7">
    <location>
        <begin position="400"/>
        <end position="514"/>
    </location>
</feature>
<dbReference type="Gene3D" id="1.10.472.10">
    <property type="entry name" value="Cyclin-like"/>
    <property type="match status" value="2"/>
</dbReference>
<evidence type="ECO:0000256" key="1">
    <source>
        <dbReference type="ARBA" id="ARBA00022618"/>
    </source>
</evidence>
<dbReference type="InterPro" id="IPR004367">
    <property type="entry name" value="Cyclin_C-dom"/>
</dbReference>
<dbReference type="SMART" id="SM01332">
    <property type="entry name" value="Cyclin_C"/>
    <property type="match status" value="1"/>
</dbReference>
<gene>
    <name evidence="8" type="primary">CLB4</name>
    <name evidence="8" type="ORF">VKT23_011392</name>
</gene>
<dbReference type="Pfam" id="PF00134">
    <property type="entry name" value="Cyclin_N"/>
    <property type="match status" value="1"/>
</dbReference>
<dbReference type="InterPro" id="IPR039361">
    <property type="entry name" value="Cyclin"/>
</dbReference>
<feature type="domain" description="Cyclin-like" evidence="6">
    <location>
        <begin position="306"/>
        <end position="390"/>
    </location>
</feature>
<dbReference type="InterPro" id="IPR048258">
    <property type="entry name" value="Cyclins_cyclin-box"/>
</dbReference>
<dbReference type="PROSITE" id="PS00292">
    <property type="entry name" value="CYCLINS"/>
    <property type="match status" value="1"/>
</dbReference>
<evidence type="ECO:0000256" key="2">
    <source>
        <dbReference type="ARBA" id="ARBA00023127"/>
    </source>
</evidence>
<evidence type="ECO:0000259" key="7">
    <source>
        <dbReference type="SMART" id="SM01332"/>
    </source>
</evidence>